<dbReference type="SUPFAM" id="SSF81901">
    <property type="entry name" value="HCP-like"/>
    <property type="match status" value="1"/>
</dbReference>
<dbReference type="Pfam" id="PF14559">
    <property type="entry name" value="TPR_19"/>
    <property type="match status" value="1"/>
</dbReference>
<keyword evidence="2 3" id="KW-0802">TPR repeat</keyword>
<dbReference type="Gene3D" id="1.25.40.10">
    <property type="entry name" value="Tetratricopeptide repeat domain"/>
    <property type="match status" value="2"/>
</dbReference>
<dbReference type="InterPro" id="IPR011990">
    <property type="entry name" value="TPR-like_helical_dom_sf"/>
</dbReference>
<keyword evidence="1" id="KW-0677">Repeat</keyword>
<dbReference type="PROSITE" id="PS50293">
    <property type="entry name" value="TPR_REGION"/>
    <property type="match status" value="2"/>
</dbReference>
<dbReference type="InterPro" id="IPR037257">
    <property type="entry name" value="T2SS_E_N_sf"/>
</dbReference>
<dbReference type="Pfam" id="PF13174">
    <property type="entry name" value="TPR_6"/>
    <property type="match status" value="1"/>
</dbReference>
<dbReference type="Pfam" id="PF00515">
    <property type="entry name" value="TPR_1"/>
    <property type="match status" value="1"/>
</dbReference>
<feature type="repeat" description="TPR" evidence="3">
    <location>
        <begin position="310"/>
        <end position="343"/>
    </location>
</feature>
<dbReference type="PROSITE" id="PS50005">
    <property type="entry name" value="TPR"/>
    <property type="match status" value="4"/>
</dbReference>
<organism evidence="5">
    <name type="scientific">candidate division WOR-3 bacterium</name>
    <dbReference type="NCBI Taxonomy" id="2052148"/>
    <lineage>
        <taxon>Bacteria</taxon>
        <taxon>Bacteria division WOR-3</taxon>
    </lineage>
</organism>
<feature type="repeat" description="TPR" evidence="3">
    <location>
        <begin position="344"/>
        <end position="377"/>
    </location>
</feature>
<evidence type="ECO:0000313" key="5">
    <source>
        <dbReference type="EMBL" id="HHS62774.1"/>
    </source>
</evidence>
<feature type="domain" description="PatA-like N-terminal" evidence="4">
    <location>
        <begin position="4"/>
        <end position="159"/>
    </location>
</feature>
<name>A0A7C6AFK6_UNCW3</name>
<dbReference type="Pfam" id="PF07719">
    <property type="entry name" value="TPR_2"/>
    <property type="match status" value="1"/>
</dbReference>
<proteinExistence type="predicted"/>
<dbReference type="PANTHER" id="PTHR36304">
    <property type="entry name" value="DOMAIN GTPASE-ACTIVATING PROTEIN, PUTATIVE-RELATED-RELATED"/>
    <property type="match status" value="1"/>
</dbReference>
<protein>
    <submittedName>
        <fullName evidence="5">Tetratricopeptide repeat protein</fullName>
    </submittedName>
</protein>
<dbReference type="EMBL" id="DTHJ01000085">
    <property type="protein sequence ID" value="HHS62774.1"/>
    <property type="molecule type" value="Genomic_DNA"/>
</dbReference>
<sequence length="528" mass="60747">MAIKGSLSEASLPDVIQLLSFSLRSGCLSVTDGKNFGNIFIKDGKIIYATLLNRKDRLGDMLVRKQVIDESILKSALEEQKRTNKRIGEILVENGYITKEILEKELVNQIAETIFTMLTWETGYFNFEADLLPGSEDFLVQLSPQELLLEGARRIDEWRKLEKRLPPFESILAVKKDYSEIPLTEEELKILQLIDGNRTIDDILKLSEFDFFETCRTIYALISAGIVEKPEKTEIAKKAIGDVNEYKNLGFAFFKTGMYDEAEREFRKVLEIAPDNAESLMYCGLIELKRNYPERAEEFLKKAGEAEKNPAILNNLGYLYIRLGNFEQAKFYLNQALELSPDDPRINCNLGIVLFNQNDFEGAQGIFKKVIEKKPEFITPYIYLSLIYIKLNDAKKAVDFLKECIDKFPRLALFKNNLAVIYESLDLPEEAERLYRQAINDEPQNNKVCRNLADFYYESQILGAAKEFYEKIPEEERDWEILFKLGNILMRLGDADGALNNWEKAKDLNPTNTIITQNIELLKKSRGT</sequence>
<gene>
    <name evidence="5" type="ORF">ENV70_04050</name>
</gene>
<dbReference type="AlphaFoldDB" id="A0A7C6AFK6"/>
<feature type="repeat" description="TPR" evidence="3">
    <location>
        <begin position="479"/>
        <end position="512"/>
    </location>
</feature>
<dbReference type="SUPFAM" id="SSF160246">
    <property type="entry name" value="EspE N-terminal domain-like"/>
    <property type="match status" value="1"/>
</dbReference>
<feature type="repeat" description="TPR" evidence="3">
    <location>
        <begin position="243"/>
        <end position="276"/>
    </location>
</feature>
<accession>A0A7C6AFK6</accession>
<dbReference type="Pfam" id="PF14332">
    <property type="entry name" value="DUF4388"/>
    <property type="match status" value="1"/>
</dbReference>
<reference evidence="5" key="1">
    <citation type="journal article" date="2020" name="mSystems">
        <title>Genome- and Community-Level Interaction Insights into Carbon Utilization and Element Cycling Functions of Hydrothermarchaeota in Hydrothermal Sediment.</title>
        <authorList>
            <person name="Zhou Z."/>
            <person name="Liu Y."/>
            <person name="Xu W."/>
            <person name="Pan J."/>
            <person name="Luo Z.H."/>
            <person name="Li M."/>
        </authorList>
    </citation>
    <scope>NUCLEOTIDE SEQUENCE [LARGE SCALE GENOMIC DNA]</scope>
    <source>
        <strain evidence="5">SpSt-783</strain>
    </source>
</reference>
<evidence type="ECO:0000256" key="2">
    <source>
        <dbReference type="ARBA" id="ARBA00022803"/>
    </source>
</evidence>
<evidence type="ECO:0000256" key="1">
    <source>
        <dbReference type="ARBA" id="ARBA00022737"/>
    </source>
</evidence>
<dbReference type="InterPro" id="IPR025497">
    <property type="entry name" value="PatA-like_N"/>
</dbReference>
<evidence type="ECO:0000259" key="4">
    <source>
        <dbReference type="Pfam" id="PF14332"/>
    </source>
</evidence>
<dbReference type="SUPFAM" id="SSF48452">
    <property type="entry name" value="TPR-like"/>
    <property type="match status" value="1"/>
</dbReference>
<dbReference type="InterPro" id="IPR013105">
    <property type="entry name" value="TPR_2"/>
</dbReference>
<dbReference type="PANTHER" id="PTHR36304:SF4">
    <property type="entry name" value="DUF4388 DOMAIN-CONTAINING PROTEIN"/>
    <property type="match status" value="1"/>
</dbReference>
<dbReference type="InterPro" id="IPR019734">
    <property type="entry name" value="TPR_rpt"/>
</dbReference>
<dbReference type="Pfam" id="PF13181">
    <property type="entry name" value="TPR_8"/>
    <property type="match status" value="1"/>
</dbReference>
<comment type="caution">
    <text evidence="5">The sequence shown here is derived from an EMBL/GenBank/DDBJ whole genome shotgun (WGS) entry which is preliminary data.</text>
</comment>
<evidence type="ECO:0000256" key="3">
    <source>
        <dbReference type="PROSITE-ProRule" id="PRU00339"/>
    </source>
</evidence>
<dbReference type="SMART" id="SM00028">
    <property type="entry name" value="TPR"/>
    <property type="match status" value="6"/>
</dbReference>